<evidence type="ECO:0000313" key="2">
    <source>
        <dbReference type="Proteomes" id="UP001589776"/>
    </source>
</evidence>
<dbReference type="Proteomes" id="UP001589776">
    <property type="component" value="Unassembled WGS sequence"/>
</dbReference>
<protein>
    <submittedName>
        <fullName evidence="1">Uncharacterized protein</fullName>
    </submittedName>
</protein>
<proteinExistence type="predicted"/>
<name>A0ABV6DRB4_9BACL</name>
<reference evidence="1 2" key="1">
    <citation type="submission" date="2024-09" db="EMBL/GenBank/DDBJ databases">
        <authorList>
            <person name="Sun Q."/>
            <person name="Mori K."/>
        </authorList>
    </citation>
    <scope>NUCLEOTIDE SEQUENCE [LARGE SCALE GENOMIC DNA]</scope>
    <source>
        <strain evidence="1 2">CCM 7759</strain>
    </source>
</reference>
<keyword evidence="2" id="KW-1185">Reference proteome</keyword>
<dbReference type="EMBL" id="JBHLWN010000081">
    <property type="protein sequence ID" value="MFC0215103.1"/>
    <property type="molecule type" value="Genomic_DNA"/>
</dbReference>
<sequence>MNFLESIWHHIQSKSIINYPNPIALNMGMAYTVKLPDGVTNLFWLPYEYTGLAYRDFAGGQCVDVMPFYRGVIIEEVVLSRGTDLHKPKTEQAFLQSLYEHSWEIQKVVSSEKFQAAGGWGMAADYLYKMHFFCDWLRYYNSAVTIPKR</sequence>
<accession>A0ABV6DRB4</accession>
<organism evidence="1 2">
    <name type="scientific">Paenibacillus chartarius</name>
    <dbReference type="NCBI Taxonomy" id="747481"/>
    <lineage>
        <taxon>Bacteria</taxon>
        <taxon>Bacillati</taxon>
        <taxon>Bacillota</taxon>
        <taxon>Bacilli</taxon>
        <taxon>Bacillales</taxon>
        <taxon>Paenibacillaceae</taxon>
        <taxon>Paenibacillus</taxon>
    </lineage>
</organism>
<comment type="caution">
    <text evidence="1">The sequence shown here is derived from an EMBL/GenBank/DDBJ whole genome shotgun (WGS) entry which is preliminary data.</text>
</comment>
<dbReference type="RefSeq" id="WP_377472544.1">
    <property type="nucleotide sequence ID" value="NZ_JBHLWN010000081.1"/>
</dbReference>
<gene>
    <name evidence="1" type="ORF">ACFFK0_22155</name>
</gene>
<evidence type="ECO:0000313" key="1">
    <source>
        <dbReference type="EMBL" id="MFC0215103.1"/>
    </source>
</evidence>